<comment type="caution">
    <text evidence="2">The sequence shown here is derived from an EMBL/GenBank/DDBJ whole genome shotgun (WGS) entry which is preliminary data.</text>
</comment>
<keyword evidence="3" id="KW-1185">Reference proteome</keyword>
<organism evidence="2 3">
    <name type="scientific">Ceratitis capitata</name>
    <name type="common">Mediterranean fruit fly</name>
    <name type="synonym">Tephritis capitata</name>
    <dbReference type="NCBI Taxonomy" id="7213"/>
    <lineage>
        <taxon>Eukaryota</taxon>
        <taxon>Metazoa</taxon>
        <taxon>Ecdysozoa</taxon>
        <taxon>Arthropoda</taxon>
        <taxon>Hexapoda</taxon>
        <taxon>Insecta</taxon>
        <taxon>Pterygota</taxon>
        <taxon>Neoptera</taxon>
        <taxon>Endopterygota</taxon>
        <taxon>Diptera</taxon>
        <taxon>Brachycera</taxon>
        <taxon>Muscomorpha</taxon>
        <taxon>Tephritoidea</taxon>
        <taxon>Tephritidae</taxon>
        <taxon>Ceratitis</taxon>
        <taxon>Ceratitis</taxon>
    </lineage>
</organism>
<sequence length="63" mass="6869">MGLRAIIGINRANRYKANIQDRALWSISKNDDSDNDVDSVESNVMPDIEGSSFGGIGNPFKVV</sequence>
<dbReference type="AlphaFoldDB" id="A0A811UBE6"/>
<feature type="region of interest" description="Disordered" evidence="1">
    <location>
        <begin position="30"/>
        <end position="50"/>
    </location>
</feature>
<gene>
    <name evidence="2" type="ORF">CCAP1982_LOCUS4114</name>
</gene>
<name>A0A811UBE6_CERCA</name>
<evidence type="ECO:0000256" key="1">
    <source>
        <dbReference type="SAM" id="MobiDB-lite"/>
    </source>
</evidence>
<evidence type="ECO:0000313" key="3">
    <source>
        <dbReference type="Proteomes" id="UP000606786"/>
    </source>
</evidence>
<reference evidence="2" key="1">
    <citation type="submission" date="2020-11" db="EMBL/GenBank/DDBJ databases">
        <authorList>
            <person name="Whitehead M."/>
        </authorList>
    </citation>
    <scope>NUCLEOTIDE SEQUENCE</scope>
    <source>
        <strain evidence="2">EGII</strain>
    </source>
</reference>
<dbReference type="Proteomes" id="UP000606786">
    <property type="component" value="Unassembled WGS sequence"/>
</dbReference>
<evidence type="ECO:0000313" key="2">
    <source>
        <dbReference type="EMBL" id="CAD6995396.1"/>
    </source>
</evidence>
<dbReference type="EMBL" id="CAJHJT010000001">
    <property type="protein sequence ID" value="CAD6995396.1"/>
    <property type="molecule type" value="Genomic_DNA"/>
</dbReference>
<accession>A0A811UBE6</accession>
<protein>
    <submittedName>
        <fullName evidence="2">(Mediterranean fruit fly) hypothetical protein</fullName>
    </submittedName>
</protein>
<proteinExistence type="predicted"/>